<dbReference type="EMBL" id="JOKG01000003">
    <property type="protein sequence ID" value="KEQ13854.1"/>
    <property type="molecule type" value="Genomic_DNA"/>
</dbReference>
<evidence type="ECO:0000259" key="2">
    <source>
        <dbReference type="Pfam" id="PF02911"/>
    </source>
</evidence>
<dbReference type="Pfam" id="PF00551">
    <property type="entry name" value="Formyl_trans_N"/>
    <property type="match status" value="1"/>
</dbReference>
<protein>
    <submittedName>
        <fullName evidence="3">Methionyl-tRNA formyltransferase</fullName>
    </submittedName>
</protein>
<dbReference type="InterPro" id="IPR005793">
    <property type="entry name" value="Formyl_trans_C"/>
</dbReference>
<dbReference type="GO" id="GO:0005829">
    <property type="term" value="C:cytosol"/>
    <property type="evidence" value="ECO:0007669"/>
    <property type="project" value="TreeGrafter"/>
</dbReference>
<gene>
    <name evidence="3" type="ORF">GZ77_16455</name>
</gene>
<dbReference type="InterPro" id="IPR011034">
    <property type="entry name" value="Formyl_transferase-like_C_sf"/>
</dbReference>
<feature type="domain" description="Formyl transferase N-terminal" evidence="1">
    <location>
        <begin position="23"/>
        <end position="174"/>
    </location>
</feature>
<dbReference type="SUPFAM" id="SSF53328">
    <property type="entry name" value="Formyltransferase"/>
    <property type="match status" value="1"/>
</dbReference>
<keyword evidence="4" id="KW-1185">Reference proteome</keyword>
<dbReference type="AlphaFoldDB" id="A0A081N5Y1"/>
<dbReference type="PANTHER" id="PTHR11138:SF5">
    <property type="entry name" value="METHIONYL-TRNA FORMYLTRANSFERASE, MITOCHONDRIAL"/>
    <property type="match status" value="1"/>
</dbReference>
<dbReference type="SUPFAM" id="SSF50486">
    <property type="entry name" value="FMT C-terminal domain-like"/>
    <property type="match status" value="1"/>
</dbReference>
<accession>A0A081N5Y1</accession>
<dbReference type="InterPro" id="IPR002376">
    <property type="entry name" value="Formyl_transf_N"/>
</dbReference>
<sequence>MPAKPPEKKIKLALFASSCIAIPVINELLQAGRLAGVIVSTRQDHDARQLSSQLQQAGIPFHVFPESNPDQLLPIMDDWQADTGLVYTFPHRLPKNIIHAFCQGTFNLYASPLPKYRGAMPLYWQIRNRETESCLSIIRMEQTVDTGDIMFQQPLPLTDRDTLNTLANTMSARAPAFVTQFLDQLCNAKLHPRPQEGESTAAPMPQLEDLLVDWKSMTAEGIAAMARAGNPQFNGAVIKWQNAQIALMQATPVDHPGYGVEAGTVLHVGEPEGLIVATSDGALRLDVIMVTEGIFSGLAFAERFKLDAGMQFS</sequence>
<dbReference type="eggNOG" id="COG0223">
    <property type="taxonomic scope" value="Bacteria"/>
</dbReference>
<feature type="domain" description="Formyl transferase C-terminal" evidence="2">
    <location>
        <begin position="208"/>
        <end position="288"/>
    </location>
</feature>
<dbReference type="InterPro" id="IPR036477">
    <property type="entry name" value="Formyl_transf_N_sf"/>
</dbReference>
<comment type="caution">
    <text evidence="3">The sequence shown here is derived from an EMBL/GenBank/DDBJ whole genome shotgun (WGS) entry which is preliminary data.</text>
</comment>
<evidence type="ECO:0000313" key="3">
    <source>
        <dbReference type="EMBL" id="KEQ13854.1"/>
    </source>
</evidence>
<dbReference type="Gene3D" id="3.40.50.12230">
    <property type="match status" value="1"/>
</dbReference>
<dbReference type="Proteomes" id="UP000028006">
    <property type="component" value="Unassembled WGS sequence"/>
</dbReference>
<evidence type="ECO:0000313" key="4">
    <source>
        <dbReference type="Proteomes" id="UP000028006"/>
    </source>
</evidence>
<dbReference type="PANTHER" id="PTHR11138">
    <property type="entry name" value="METHIONYL-TRNA FORMYLTRANSFERASE"/>
    <property type="match status" value="1"/>
</dbReference>
<evidence type="ECO:0000259" key="1">
    <source>
        <dbReference type="Pfam" id="PF00551"/>
    </source>
</evidence>
<dbReference type="Pfam" id="PF02911">
    <property type="entry name" value="Formyl_trans_C"/>
    <property type="match status" value="1"/>
</dbReference>
<name>A0A081N5Y1_9GAMM</name>
<proteinExistence type="predicted"/>
<reference evidence="3 4" key="1">
    <citation type="submission" date="2014-06" db="EMBL/GenBank/DDBJ databases">
        <title>Whole Genome Sequences of Three Symbiotic Endozoicomonas Bacteria.</title>
        <authorList>
            <person name="Neave M.J."/>
            <person name="Apprill A."/>
            <person name="Voolstra C.R."/>
        </authorList>
    </citation>
    <scope>NUCLEOTIDE SEQUENCE [LARGE SCALE GENOMIC DNA]</scope>
    <source>
        <strain evidence="3 4">LMG 24815</strain>
    </source>
</reference>
<keyword evidence="3" id="KW-0808">Transferase</keyword>
<dbReference type="GO" id="GO:0004479">
    <property type="term" value="F:methionyl-tRNA formyltransferase activity"/>
    <property type="evidence" value="ECO:0007669"/>
    <property type="project" value="TreeGrafter"/>
</dbReference>
<organism evidence="3 4">
    <name type="scientific">Endozoicomonas montiporae</name>
    <dbReference type="NCBI Taxonomy" id="1027273"/>
    <lineage>
        <taxon>Bacteria</taxon>
        <taxon>Pseudomonadati</taxon>
        <taxon>Pseudomonadota</taxon>
        <taxon>Gammaproteobacteria</taxon>
        <taxon>Oceanospirillales</taxon>
        <taxon>Endozoicomonadaceae</taxon>
        <taxon>Endozoicomonas</taxon>
    </lineage>
</organism>
<dbReference type="RefSeq" id="WP_034877112.1">
    <property type="nucleotide sequence ID" value="NZ_JOKG01000003.1"/>
</dbReference>